<dbReference type="InterPro" id="IPR001173">
    <property type="entry name" value="Glyco_trans_2-like"/>
</dbReference>
<protein>
    <recommendedName>
        <fullName evidence="1">Glycosyltransferase 2-like domain-containing protein</fullName>
    </recommendedName>
</protein>
<name>A0A9E8V8A5_9CAUD</name>
<dbReference type="SUPFAM" id="SSF53448">
    <property type="entry name" value="Nucleotide-diphospho-sugar transferases"/>
    <property type="match status" value="1"/>
</dbReference>
<organism evidence="2 3">
    <name type="scientific">Methanophagales virus GBV302</name>
    <dbReference type="NCBI Taxonomy" id="2999281"/>
    <lineage>
        <taxon>Viruses</taxon>
        <taxon>Duplodnaviria</taxon>
        <taxon>Heunggongvirae</taxon>
        <taxon>Uroviricota</taxon>
        <taxon>Caudoviricetes</taxon>
        <taxon>Nakonvirales</taxon>
        <taxon>Ekchuahviridae</taxon>
        <taxon>Kukulkanvirus</taxon>
        <taxon>Kukulkanvirus mexicoense</taxon>
    </lineage>
</organism>
<dbReference type="InterPro" id="IPR029044">
    <property type="entry name" value="Nucleotide-diphossugar_trans"/>
</dbReference>
<dbReference type="CDD" id="cd00761">
    <property type="entry name" value="Glyco_tranf_GTA_type"/>
    <property type="match status" value="1"/>
</dbReference>
<dbReference type="Proteomes" id="UP001156237">
    <property type="component" value="Segment"/>
</dbReference>
<dbReference type="Pfam" id="PF00535">
    <property type="entry name" value="Glycos_transf_2"/>
    <property type="match status" value="1"/>
</dbReference>
<keyword evidence="3" id="KW-1185">Reference proteome</keyword>
<evidence type="ECO:0000313" key="3">
    <source>
        <dbReference type="Proteomes" id="UP001156237"/>
    </source>
</evidence>
<evidence type="ECO:0000313" key="2">
    <source>
        <dbReference type="EMBL" id="WAE39599.1"/>
    </source>
</evidence>
<dbReference type="Gene3D" id="3.90.550.10">
    <property type="entry name" value="Spore Coat Polysaccharide Biosynthesis Protein SpsA, Chain A"/>
    <property type="match status" value="1"/>
</dbReference>
<accession>A0A9E8V8A5</accession>
<proteinExistence type="predicted"/>
<feature type="domain" description="Glycosyltransferase 2-like" evidence="1">
    <location>
        <begin position="6"/>
        <end position="176"/>
    </location>
</feature>
<sequence>MDNVTAIVKTFMRPEKFELCLRSLVSAGLKKIIVSFDGPEEYLERHRRVIGKYQRNVTIRFLELPFNVGLAAARNRMIEKVNTEFILMIDDDNYVPLQVLEMVHGLSQLPEDVGGVAMGWLPAFNPLPQMDAWDFEIVNRILFKTWRSDKQRAIINGNAYMFPFDFIPNQVLFRRKLFNDVQWDEHYIISREHEDFYLTCKKETDWKFGICTSMYSVHDPGGSKEYIREYRAGKECDKSAEYFLKKWDLRGIAPQRYSDDYTSLFYDAPWQVRRNLDKNRYIRWKLETNQALPDDVFQTR</sequence>
<dbReference type="EMBL" id="OP880253">
    <property type="protein sequence ID" value="WAE39599.1"/>
    <property type="molecule type" value="Genomic_DNA"/>
</dbReference>
<evidence type="ECO:0000259" key="1">
    <source>
        <dbReference type="Pfam" id="PF00535"/>
    </source>
</evidence>
<gene>
    <name evidence="2" type="ORF">FHOMOCKG_00071</name>
</gene>
<reference evidence="2 3" key="1">
    <citation type="submission" date="2022-10" db="EMBL/GenBank/DDBJ databases">
        <title>Evolutionary Diversification of Methanotrophic Ca. Methanophagales (ANME-1) and Their Expansive Virome.</title>
        <authorList>
            <person name="Laso-Perez R."/>
            <person name="Wu F."/>
            <person name="Cremiere A."/>
            <person name="Speth D.R."/>
            <person name="Magyar J.S."/>
            <person name="Krupovic M."/>
            <person name="Orphan V.J."/>
        </authorList>
    </citation>
    <scope>NUCLEOTIDE SEQUENCE [LARGE SCALE GENOMIC DNA]</scope>
</reference>